<protein>
    <submittedName>
        <fullName evidence="1">Uncharacterized protein</fullName>
    </submittedName>
</protein>
<dbReference type="AlphaFoldDB" id="A0AAV8ZH99"/>
<organism evidence="1 2">
    <name type="scientific">Aromia moschata</name>
    <dbReference type="NCBI Taxonomy" id="1265417"/>
    <lineage>
        <taxon>Eukaryota</taxon>
        <taxon>Metazoa</taxon>
        <taxon>Ecdysozoa</taxon>
        <taxon>Arthropoda</taxon>
        <taxon>Hexapoda</taxon>
        <taxon>Insecta</taxon>
        <taxon>Pterygota</taxon>
        <taxon>Neoptera</taxon>
        <taxon>Endopterygota</taxon>
        <taxon>Coleoptera</taxon>
        <taxon>Polyphaga</taxon>
        <taxon>Cucujiformia</taxon>
        <taxon>Chrysomeloidea</taxon>
        <taxon>Cerambycidae</taxon>
        <taxon>Cerambycinae</taxon>
        <taxon>Callichromatini</taxon>
        <taxon>Aromia</taxon>
    </lineage>
</organism>
<name>A0AAV8ZH99_9CUCU</name>
<accession>A0AAV8ZH99</accession>
<proteinExistence type="predicted"/>
<dbReference type="Proteomes" id="UP001162162">
    <property type="component" value="Unassembled WGS sequence"/>
</dbReference>
<gene>
    <name evidence="1" type="ORF">NQ318_018576</name>
</gene>
<evidence type="ECO:0000313" key="2">
    <source>
        <dbReference type="Proteomes" id="UP001162162"/>
    </source>
</evidence>
<comment type="caution">
    <text evidence="1">The sequence shown here is derived from an EMBL/GenBank/DDBJ whole genome shotgun (WGS) entry which is preliminary data.</text>
</comment>
<keyword evidence="2" id="KW-1185">Reference proteome</keyword>
<reference evidence="1" key="1">
    <citation type="journal article" date="2023" name="Insect Mol. Biol.">
        <title>Genome sequencing provides insights into the evolution of gene families encoding plant cell wall-degrading enzymes in longhorned beetles.</title>
        <authorList>
            <person name="Shin N.R."/>
            <person name="Okamura Y."/>
            <person name="Kirsch R."/>
            <person name="Pauchet Y."/>
        </authorList>
    </citation>
    <scope>NUCLEOTIDE SEQUENCE</scope>
    <source>
        <strain evidence="1">AMC_N1</strain>
    </source>
</reference>
<sequence length="69" mass="7726">MAFSNRCPWYHSCSATGGMKTTSAVLPPVGSTFRTGIEERRPPQLLERHPQKVTPQQLHQTMVCDHGPH</sequence>
<evidence type="ECO:0000313" key="1">
    <source>
        <dbReference type="EMBL" id="KAJ8963111.1"/>
    </source>
</evidence>
<dbReference type="EMBL" id="JAPWTK010000001">
    <property type="protein sequence ID" value="KAJ8963111.1"/>
    <property type="molecule type" value="Genomic_DNA"/>
</dbReference>